<dbReference type="Gene3D" id="3.30.390.50">
    <property type="entry name" value="CO dehydrogenase flavoprotein, C-terminal domain"/>
    <property type="match status" value="1"/>
</dbReference>
<comment type="catalytic activity">
    <reaction evidence="10">
        <text>L-lysyl-[lipoyl-carrier protein] + (R)-lipoate + ATP = N(6)-[(R)-lipoyl]-L-lysyl-[lipoyl-carrier protein] + AMP + diphosphate + H(+)</text>
        <dbReference type="Rhea" id="RHEA:49288"/>
        <dbReference type="Rhea" id="RHEA-COMP:10500"/>
        <dbReference type="Rhea" id="RHEA-COMP:10502"/>
        <dbReference type="ChEBI" id="CHEBI:15378"/>
        <dbReference type="ChEBI" id="CHEBI:29969"/>
        <dbReference type="ChEBI" id="CHEBI:30616"/>
        <dbReference type="ChEBI" id="CHEBI:33019"/>
        <dbReference type="ChEBI" id="CHEBI:83088"/>
        <dbReference type="ChEBI" id="CHEBI:83099"/>
        <dbReference type="ChEBI" id="CHEBI:456215"/>
        <dbReference type="EC" id="6.3.1.20"/>
    </reaction>
</comment>
<proteinExistence type="inferred from homology"/>
<comment type="function">
    <text evidence="1">Catalyzes both the ATP-dependent activation of exogenously supplied lipoate to lipoyl-AMP and the transfer of the activated lipoyl onto the lipoyl domains of lipoate-dependent enzymes.</text>
</comment>
<evidence type="ECO:0000256" key="5">
    <source>
        <dbReference type="ARBA" id="ARBA00012367"/>
    </source>
</evidence>
<dbReference type="GO" id="GO:0005524">
    <property type="term" value="F:ATP binding"/>
    <property type="evidence" value="ECO:0007669"/>
    <property type="project" value="UniProtKB-KW"/>
</dbReference>
<evidence type="ECO:0000259" key="11">
    <source>
        <dbReference type="PROSITE" id="PS51733"/>
    </source>
</evidence>
<accession>A0A5B0QWQ1</accession>
<dbReference type="InterPro" id="IPR045864">
    <property type="entry name" value="aa-tRNA-synth_II/BPL/LPL"/>
</dbReference>
<dbReference type="PROSITE" id="PS51733">
    <property type="entry name" value="BPL_LPL_CATALYTIC"/>
    <property type="match status" value="1"/>
</dbReference>
<dbReference type="InterPro" id="IPR004143">
    <property type="entry name" value="BPL_LPL_catalytic"/>
</dbReference>
<dbReference type="GO" id="GO:0005739">
    <property type="term" value="C:mitochondrion"/>
    <property type="evidence" value="ECO:0007669"/>
    <property type="project" value="TreeGrafter"/>
</dbReference>
<sequence>MAGALRGVCLRSNETIKRWCATLPPSAGLHHPIIWTSSSLDPYLNLSIEEYLFRKVEVHRPILFIYRNRKSVIIGRNQNPWQESNLEELDRQGISLVRRRSGGGTVYHDEGNTNYSVMLPRDQFERQTNARLVAKAVQEMGIDRVTVTDRYDVCVGDRKVSGSAFRITNKRAYHHGTMLISSNLAQLKGALRPTPNIKIVDSKAVGSVRSPVTSLVDSVTQDINHLRFVHNLSLAFSKHYYPALEHQPVSPQIIGESELENNPFVRAGYDELKSWNWIYGQTPQFTRLFEIASDDDDHQSKTIPVEVTYKNGVIVEIKFDELDMPPSIQHKISTLFSLGDSIDF</sequence>
<comment type="caution">
    <text evidence="12">The sequence shown here is derived from an EMBL/GenBank/DDBJ whole genome shotgun (WGS) entry which is preliminary data.</text>
</comment>
<evidence type="ECO:0000256" key="4">
    <source>
        <dbReference type="ARBA" id="ARBA00008242"/>
    </source>
</evidence>
<dbReference type="PANTHER" id="PTHR12561">
    <property type="entry name" value="LIPOATE-PROTEIN LIGASE"/>
    <property type="match status" value="1"/>
</dbReference>
<gene>
    <name evidence="12" type="primary">AIM22_2</name>
    <name evidence="12" type="ORF">PGT21_019651</name>
</gene>
<comment type="similarity">
    <text evidence="4">Belongs to the LplA family.</text>
</comment>
<evidence type="ECO:0000256" key="2">
    <source>
        <dbReference type="ARBA" id="ARBA00005085"/>
    </source>
</evidence>
<reference evidence="12 13" key="1">
    <citation type="submission" date="2019-05" db="EMBL/GenBank/DDBJ databases">
        <title>Emergence of the Ug99 lineage of the wheat stem rust pathogen through somatic hybridization.</title>
        <authorList>
            <person name="Li F."/>
            <person name="Upadhyaya N.M."/>
            <person name="Sperschneider J."/>
            <person name="Matny O."/>
            <person name="Nguyen-Phuc H."/>
            <person name="Mago R."/>
            <person name="Raley C."/>
            <person name="Miller M.E."/>
            <person name="Silverstein K.A.T."/>
            <person name="Henningsen E."/>
            <person name="Hirsch C.D."/>
            <person name="Visser B."/>
            <person name="Pretorius Z.A."/>
            <person name="Steffenson B.J."/>
            <person name="Schwessinger B."/>
            <person name="Dodds P.N."/>
            <person name="Figueroa M."/>
        </authorList>
    </citation>
    <scope>NUCLEOTIDE SEQUENCE [LARGE SCALE GENOMIC DNA]</scope>
    <source>
        <strain evidence="12">21-0</strain>
    </source>
</reference>
<dbReference type="GO" id="GO:0016979">
    <property type="term" value="F:lipoate-protein ligase activity"/>
    <property type="evidence" value="ECO:0007669"/>
    <property type="project" value="UniProtKB-EC"/>
</dbReference>
<dbReference type="InterPro" id="IPR004562">
    <property type="entry name" value="LipoylTrfase_LipoateP_Ligase"/>
</dbReference>
<keyword evidence="8" id="KW-0547">Nucleotide-binding</keyword>
<feature type="domain" description="BPL/LPL catalytic" evidence="11">
    <location>
        <begin position="57"/>
        <end position="240"/>
    </location>
</feature>
<evidence type="ECO:0000256" key="8">
    <source>
        <dbReference type="ARBA" id="ARBA00022741"/>
    </source>
</evidence>
<comment type="pathway">
    <text evidence="3">Protein modification; protein lipoylation via exogenous pathway; protein N(6)-(lipoyl)lysine from lipoate: step 1/2.</text>
</comment>
<name>A0A5B0QWQ1_PUCGR</name>
<keyword evidence="7 12" id="KW-0436">Ligase</keyword>
<evidence type="ECO:0000313" key="13">
    <source>
        <dbReference type="Proteomes" id="UP000324748"/>
    </source>
</evidence>
<evidence type="ECO:0000313" key="12">
    <source>
        <dbReference type="EMBL" id="KAA1117688.1"/>
    </source>
</evidence>
<evidence type="ECO:0000256" key="10">
    <source>
        <dbReference type="ARBA" id="ARBA00048037"/>
    </source>
</evidence>
<evidence type="ECO:0000256" key="6">
    <source>
        <dbReference type="ARBA" id="ARBA00015925"/>
    </source>
</evidence>
<evidence type="ECO:0000256" key="3">
    <source>
        <dbReference type="ARBA" id="ARBA00005124"/>
    </source>
</evidence>
<keyword evidence="9" id="KW-0067">ATP-binding</keyword>
<dbReference type="AlphaFoldDB" id="A0A5B0QWQ1"/>
<keyword evidence="13" id="KW-1185">Reference proteome</keyword>
<protein>
    <recommendedName>
        <fullName evidence="6">Putative lipoate-protein ligase A</fullName>
        <ecNumber evidence="5">6.3.1.20</ecNumber>
    </recommendedName>
</protein>
<dbReference type="OrthoDB" id="201621at2759"/>
<evidence type="ECO:0000256" key="1">
    <source>
        <dbReference type="ARBA" id="ARBA00003253"/>
    </source>
</evidence>
<dbReference type="GO" id="GO:0009249">
    <property type="term" value="P:protein lipoylation"/>
    <property type="evidence" value="ECO:0007669"/>
    <property type="project" value="InterPro"/>
</dbReference>
<comment type="pathway">
    <text evidence="2">Protein modification; protein lipoylation via exogenous pathway; protein N(6)-(lipoyl)lysine from lipoate: step 2/2.</text>
</comment>
<dbReference type="EMBL" id="VSWC01000002">
    <property type="protein sequence ID" value="KAA1117688.1"/>
    <property type="molecule type" value="Genomic_DNA"/>
</dbReference>
<dbReference type="NCBIfam" id="TIGR00545">
    <property type="entry name" value="lipoyltrans"/>
    <property type="match status" value="1"/>
</dbReference>
<dbReference type="FunFam" id="3.30.930.10:FF:000072">
    <property type="entry name" value="Lipoate--protein ligase"/>
    <property type="match status" value="1"/>
</dbReference>
<dbReference type="CDD" id="cd16443">
    <property type="entry name" value="LplA"/>
    <property type="match status" value="1"/>
</dbReference>
<dbReference type="Gene3D" id="3.30.930.10">
    <property type="entry name" value="Bira Bifunctional Protein, Domain 2"/>
    <property type="match status" value="1"/>
</dbReference>
<dbReference type="EC" id="6.3.1.20" evidence="5"/>
<dbReference type="Pfam" id="PF21948">
    <property type="entry name" value="LplA-B_cat"/>
    <property type="match status" value="1"/>
</dbReference>
<dbReference type="PANTHER" id="PTHR12561:SF3">
    <property type="entry name" value="LIPOYLTRANSFERASE 1, MITOCHONDRIAL"/>
    <property type="match status" value="1"/>
</dbReference>
<dbReference type="Proteomes" id="UP000324748">
    <property type="component" value="Unassembled WGS sequence"/>
</dbReference>
<evidence type="ECO:0000256" key="9">
    <source>
        <dbReference type="ARBA" id="ARBA00022840"/>
    </source>
</evidence>
<evidence type="ECO:0000256" key="7">
    <source>
        <dbReference type="ARBA" id="ARBA00022598"/>
    </source>
</evidence>
<dbReference type="UniPathway" id="UPA00537">
    <property type="reaction ID" value="UER00595"/>
</dbReference>
<dbReference type="SUPFAM" id="SSF55681">
    <property type="entry name" value="Class II aaRS and biotin synthetases"/>
    <property type="match status" value="1"/>
</dbReference>
<organism evidence="12 13">
    <name type="scientific">Puccinia graminis f. sp. tritici</name>
    <dbReference type="NCBI Taxonomy" id="56615"/>
    <lineage>
        <taxon>Eukaryota</taxon>
        <taxon>Fungi</taxon>
        <taxon>Dikarya</taxon>
        <taxon>Basidiomycota</taxon>
        <taxon>Pucciniomycotina</taxon>
        <taxon>Pucciniomycetes</taxon>
        <taxon>Pucciniales</taxon>
        <taxon>Pucciniaceae</taxon>
        <taxon>Puccinia</taxon>
    </lineage>
</organism>
<dbReference type="GO" id="GO:0017118">
    <property type="term" value="F:lipoyltransferase activity"/>
    <property type="evidence" value="ECO:0007669"/>
    <property type="project" value="TreeGrafter"/>
</dbReference>